<feature type="domain" description="HAMP" evidence="13">
    <location>
        <begin position="310"/>
        <end position="363"/>
    </location>
</feature>
<evidence type="ECO:0000256" key="6">
    <source>
        <dbReference type="ARBA" id="ARBA00022741"/>
    </source>
</evidence>
<evidence type="ECO:0000256" key="3">
    <source>
        <dbReference type="ARBA" id="ARBA00022553"/>
    </source>
</evidence>
<evidence type="ECO:0000256" key="12">
    <source>
        <dbReference type="SAM" id="Phobius"/>
    </source>
</evidence>
<keyword evidence="8" id="KW-0067">ATP-binding</keyword>
<evidence type="ECO:0000256" key="10">
    <source>
        <dbReference type="ARBA" id="ARBA00023012"/>
    </source>
</evidence>
<dbReference type="Proteomes" id="UP000261166">
    <property type="component" value="Unassembled WGS sequence"/>
</dbReference>
<keyword evidence="4" id="KW-0808">Transferase</keyword>
<dbReference type="InterPro" id="IPR050640">
    <property type="entry name" value="Bact_2-comp_sensor_kinase"/>
</dbReference>
<keyword evidence="16" id="KW-1185">Reference proteome</keyword>
<dbReference type="GO" id="GO:0005524">
    <property type="term" value="F:ATP binding"/>
    <property type="evidence" value="ECO:0007669"/>
    <property type="project" value="UniProtKB-KW"/>
</dbReference>
<dbReference type="GO" id="GO:0005886">
    <property type="term" value="C:plasma membrane"/>
    <property type="evidence" value="ECO:0007669"/>
    <property type="project" value="UniProtKB-SubCell"/>
</dbReference>
<comment type="subcellular location">
    <subcellularLocation>
        <location evidence="1">Cell membrane</location>
        <topology evidence="1">Multi-pass membrane protein</topology>
    </subcellularLocation>
</comment>
<keyword evidence="5 12" id="KW-0812">Transmembrane</keyword>
<dbReference type="RefSeq" id="WP_025488220.1">
    <property type="nucleotide sequence ID" value="NZ_CALBAU010000443.1"/>
</dbReference>
<evidence type="ECO:0000256" key="8">
    <source>
        <dbReference type="ARBA" id="ARBA00022840"/>
    </source>
</evidence>
<proteinExistence type="predicted"/>
<sequence length="600" mass="68554">MNNKKPDNHVNNLFLTSASVFCILLLIFSFLAIYFSYHDKKSRITSSMEMISTYTSQEYGNIVNNFWQAYMPVYETMKEDSTLVKSYFAAEDELTPQEKNQLSSLLKRMSLRDNRITWIALYSALRPVNYIQYANDTSINTLPDSFPYIKELTDKKQQMEVYGMRYLNAASAGNETFAISGGVPFGFGKGSIIIGYKTSTLAQSATLFPDNVKSMEYYVISNGQVVYNSEENYDIGSLYQPDGETDGIHTVNGTRKYVQALPSGNASSYVVCSINYGDMLRSVHKDTPLLLAVFIAFFGFSVFIGRSIQRQVAEEVAVIKEGLNILAENNLDYQLPTNFRQNGFPEIAQDINMMSSRLNESIKKAYYFELKQKDAEMAELQATFNPHFLYNTLEMLRNKCYSNGDSQTAGLIANLASIFRSFIGAKTFVTFREELAFSKKYLSLLIARYGDLVSFRYDFDSALLNYGIIRNVFQLLIENYFVHGFDANRPDNEIEFMGTFLDEDNIQLLVKDNGYGMTEEEVVVLNQKIEEPIRHSRENFGLKNLNQRLKLFYGPSYGLHIEKNESGGITVFIKIRKMTVEEYEENRKQLREPEGDPGSR</sequence>
<evidence type="ECO:0000256" key="1">
    <source>
        <dbReference type="ARBA" id="ARBA00004651"/>
    </source>
</evidence>
<keyword evidence="3" id="KW-0597">Phosphoprotein</keyword>
<dbReference type="AlphaFoldDB" id="A0A3E3J185"/>
<keyword evidence="10" id="KW-0902">Two-component regulatory system</keyword>
<dbReference type="Pfam" id="PF06580">
    <property type="entry name" value="His_kinase"/>
    <property type="match status" value="1"/>
</dbReference>
<protein>
    <submittedName>
        <fullName evidence="15">Sensor histidine kinase</fullName>
    </submittedName>
</protein>
<dbReference type="InterPro" id="IPR010559">
    <property type="entry name" value="Sig_transdc_His_kin_internal"/>
</dbReference>
<dbReference type="PROSITE" id="PS50885">
    <property type="entry name" value="HAMP"/>
    <property type="match status" value="1"/>
</dbReference>
<dbReference type="Gene3D" id="6.10.340.10">
    <property type="match status" value="1"/>
</dbReference>
<dbReference type="EMBL" id="QVLU01000004">
    <property type="protein sequence ID" value="RGE73109.1"/>
    <property type="molecule type" value="Genomic_DNA"/>
</dbReference>
<dbReference type="PANTHER" id="PTHR34220">
    <property type="entry name" value="SENSOR HISTIDINE KINASE YPDA"/>
    <property type="match status" value="1"/>
</dbReference>
<keyword evidence="6" id="KW-0547">Nucleotide-binding</keyword>
<dbReference type="Gene3D" id="3.30.565.10">
    <property type="entry name" value="Histidine kinase-like ATPase, C-terminal domain"/>
    <property type="match status" value="1"/>
</dbReference>
<organism evidence="15 17">
    <name type="scientific">Eisenbergiella massiliensis</name>
    <dbReference type="NCBI Taxonomy" id="1720294"/>
    <lineage>
        <taxon>Bacteria</taxon>
        <taxon>Bacillati</taxon>
        <taxon>Bacillota</taxon>
        <taxon>Clostridia</taxon>
        <taxon>Lachnospirales</taxon>
        <taxon>Lachnospiraceae</taxon>
        <taxon>Eisenbergiella</taxon>
    </lineage>
</organism>
<evidence type="ECO:0000313" key="17">
    <source>
        <dbReference type="Proteomes" id="UP000261166"/>
    </source>
</evidence>
<gene>
    <name evidence="15" type="ORF">DWY69_06410</name>
    <name evidence="14" type="ORF">DXC51_01830</name>
</gene>
<dbReference type="PANTHER" id="PTHR34220:SF11">
    <property type="entry name" value="SENSOR PROTEIN KINASE HPTS"/>
    <property type="match status" value="1"/>
</dbReference>
<keyword evidence="2" id="KW-1003">Cell membrane</keyword>
<evidence type="ECO:0000313" key="14">
    <source>
        <dbReference type="EMBL" id="RGE65089.1"/>
    </source>
</evidence>
<evidence type="ECO:0000313" key="15">
    <source>
        <dbReference type="EMBL" id="RGE73109.1"/>
    </source>
</evidence>
<dbReference type="SUPFAM" id="SSF55874">
    <property type="entry name" value="ATPase domain of HSP90 chaperone/DNA topoisomerase II/histidine kinase"/>
    <property type="match status" value="1"/>
</dbReference>
<reference evidence="15 17" key="1">
    <citation type="submission" date="2018-08" db="EMBL/GenBank/DDBJ databases">
        <title>A genome reference for cultivated species of the human gut microbiota.</title>
        <authorList>
            <person name="Zou Y."/>
            <person name="Xue W."/>
            <person name="Luo G."/>
        </authorList>
    </citation>
    <scope>NUCLEOTIDE SEQUENCE [LARGE SCALE GENOMIC DNA]</scope>
    <source>
        <strain evidence="15 17">AF26-4BH</strain>
        <strain evidence="14">TF05-5AC</strain>
    </source>
</reference>
<evidence type="ECO:0000256" key="5">
    <source>
        <dbReference type="ARBA" id="ARBA00022692"/>
    </source>
</evidence>
<evidence type="ECO:0000256" key="7">
    <source>
        <dbReference type="ARBA" id="ARBA00022777"/>
    </source>
</evidence>
<evidence type="ECO:0000313" key="16">
    <source>
        <dbReference type="Proteomes" id="UP000260812"/>
    </source>
</evidence>
<feature type="transmembrane region" description="Helical" evidence="12">
    <location>
        <begin position="289"/>
        <end position="308"/>
    </location>
</feature>
<dbReference type="EMBL" id="QVLV01000001">
    <property type="protein sequence ID" value="RGE65089.1"/>
    <property type="molecule type" value="Genomic_DNA"/>
</dbReference>
<dbReference type="InterPro" id="IPR036890">
    <property type="entry name" value="HATPase_C_sf"/>
</dbReference>
<name>A0A3E3J185_9FIRM</name>
<dbReference type="GeneID" id="97985652"/>
<evidence type="ECO:0000256" key="4">
    <source>
        <dbReference type="ARBA" id="ARBA00022679"/>
    </source>
</evidence>
<evidence type="ECO:0000256" key="11">
    <source>
        <dbReference type="ARBA" id="ARBA00023136"/>
    </source>
</evidence>
<dbReference type="GO" id="GO:0000155">
    <property type="term" value="F:phosphorelay sensor kinase activity"/>
    <property type="evidence" value="ECO:0007669"/>
    <property type="project" value="InterPro"/>
</dbReference>
<accession>A0A3E3J185</accession>
<keyword evidence="9 12" id="KW-1133">Transmembrane helix</keyword>
<evidence type="ECO:0000259" key="13">
    <source>
        <dbReference type="PROSITE" id="PS50885"/>
    </source>
</evidence>
<comment type="caution">
    <text evidence="15">The sequence shown here is derived from an EMBL/GenBank/DDBJ whole genome shotgun (WGS) entry which is preliminary data.</text>
</comment>
<evidence type="ECO:0000256" key="9">
    <source>
        <dbReference type="ARBA" id="ARBA00022989"/>
    </source>
</evidence>
<dbReference type="Proteomes" id="UP000260812">
    <property type="component" value="Unassembled WGS sequence"/>
</dbReference>
<keyword evidence="11 12" id="KW-0472">Membrane</keyword>
<dbReference type="InterPro" id="IPR003660">
    <property type="entry name" value="HAMP_dom"/>
</dbReference>
<dbReference type="OrthoDB" id="9809348at2"/>
<keyword evidence="7 15" id="KW-0418">Kinase</keyword>
<evidence type="ECO:0000256" key="2">
    <source>
        <dbReference type="ARBA" id="ARBA00022475"/>
    </source>
</evidence>
<feature type="transmembrane region" description="Helical" evidence="12">
    <location>
        <begin position="12"/>
        <end position="37"/>
    </location>
</feature>